<keyword evidence="1" id="KW-1133">Transmembrane helix</keyword>
<organism evidence="2 3">
    <name type="scientific">Salix suchowensis</name>
    <dbReference type="NCBI Taxonomy" id="1278906"/>
    <lineage>
        <taxon>Eukaryota</taxon>
        <taxon>Viridiplantae</taxon>
        <taxon>Streptophyta</taxon>
        <taxon>Embryophyta</taxon>
        <taxon>Tracheophyta</taxon>
        <taxon>Spermatophyta</taxon>
        <taxon>Magnoliopsida</taxon>
        <taxon>eudicotyledons</taxon>
        <taxon>Gunneridae</taxon>
        <taxon>Pentapetalae</taxon>
        <taxon>rosids</taxon>
        <taxon>fabids</taxon>
        <taxon>Malpighiales</taxon>
        <taxon>Salicaceae</taxon>
        <taxon>Saliceae</taxon>
        <taxon>Salix</taxon>
    </lineage>
</organism>
<keyword evidence="1" id="KW-0812">Transmembrane</keyword>
<feature type="transmembrane region" description="Helical" evidence="1">
    <location>
        <begin position="45"/>
        <end position="64"/>
    </location>
</feature>
<comment type="caution">
    <text evidence="2">The sequence shown here is derived from an EMBL/GenBank/DDBJ whole genome shotgun (WGS) entry which is preliminary data.</text>
</comment>
<reference evidence="2" key="1">
    <citation type="submission" date="2022-10" db="EMBL/GenBank/DDBJ databases">
        <authorList>
            <person name="Hyden B.L."/>
            <person name="Feng K."/>
            <person name="Yates T."/>
            <person name="Jawdy S."/>
            <person name="Smart L.B."/>
            <person name="Muchero W."/>
        </authorList>
    </citation>
    <scope>NUCLEOTIDE SEQUENCE</scope>
    <source>
        <tissue evidence="2">Shoot tip</tissue>
    </source>
</reference>
<evidence type="ECO:0000313" key="3">
    <source>
        <dbReference type="Proteomes" id="UP001141253"/>
    </source>
</evidence>
<keyword evidence="1" id="KW-0472">Membrane</keyword>
<evidence type="ECO:0008006" key="4">
    <source>
        <dbReference type="Google" id="ProtNLM"/>
    </source>
</evidence>
<dbReference type="Proteomes" id="UP001141253">
    <property type="component" value="Chromosome 13"/>
</dbReference>
<accession>A0ABQ9AS58</accession>
<protein>
    <recommendedName>
        <fullName evidence="4">Transmembrane protein</fullName>
    </recommendedName>
</protein>
<name>A0ABQ9AS58_9ROSI</name>
<sequence length="122" mass="14452">MHMVLLLPESDVSRGGAWWRAQTIWWWVACYDLIVKELDERHVRLGLMIFFFLCVCFCKEFGVANRRWPRYGIKGCVWRCGRALTRVKKGSFSSQLPFVYPKIVNDDGVFVKMFVFITIFFN</sequence>
<dbReference type="EMBL" id="JAPFFI010000015">
    <property type="protein sequence ID" value="KAJ6359623.1"/>
    <property type="molecule type" value="Genomic_DNA"/>
</dbReference>
<keyword evidence="3" id="KW-1185">Reference proteome</keyword>
<evidence type="ECO:0000256" key="1">
    <source>
        <dbReference type="SAM" id="Phobius"/>
    </source>
</evidence>
<reference evidence="2" key="2">
    <citation type="journal article" date="2023" name="Int. J. Mol. Sci.">
        <title>De Novo Assembly and Annotation of 11 Diverse Shrub Willow (Salix) Genomes Reveals Novel Gene Organization in Sex-Linked Regions.</title>
        <authorList>
            <person name="Hyden B."/>
            <person name="Feng K."/>
            <person name="Yates T.B."/>
            <person name="Jawdy S."/>
            <person name="Cereghino C."/>
            <person name="Smart L.B."/>
            <person name="Muchero W."/>
        </authorList>
    </citation>
    <scope>NUCLEOTIDE SEQUENCE</scope>
    <source>
        <tissue evidence="2">Shoot tip</tissue>
    </source>
</reference>
<evidence type="ECO:0000313" key="2">
    <source>
        <dbReference type="EMBL" id="KAJ6359623.1"/>
    </source>
</evidence>
<gene>
    <name evidence="2" type="ORF">OIU77_003767</name>
</gene>
<proteinExistence type="predicted"/>